<dbReference type="EMBL" id="BFEA01000143">
    <property type="protein sequence ID" value="GBG71215.1"/>
    <property type="molecule type" value="Genomic_DNA"/>
</dbReference>
<evidence type="ECO:0000313" key="1">
    <source>
        <dbReference type="EMBL" id="GBG71215.1"/>
    </source>
</evidence>
<comment type="caution">
    <text evidence="1">The sequence shown here is derived from an EMBL/GenBank/DDBJ whole genome shotgun (WGS) entry which is preliminary data.</text>
</comment>
<sequence length="134" mass="14894">MFSNSPELMALGVQHMSLSGLGFFYRREDNLQGNEAIYKPDHAGADSTPKFYIINGTIANARNGSLVPAQFSCYVANLTDGTCSSEMVKVEDSYPARLNDYRTRFYVREAAAFPNTSQFEILVGSFCEFPLLLP</sequence>
<reference evidence="1 2" key="1">
    <citation type="journal article" date="2018" name="Cell">
        <title>The Chara Genome: Secondary Complexity and Implications for Plant Terrestrialization.</title>
        <authorList>
            <person name="Nishiyama T."/>
            <person name="Sakayama H."/>
            <person name="Vries J.D."/>
            <person name="Buschmann H."/>
            <person name="Saint-Marcoux D."/>
            <person name="Ullrich K.K."/>
            <person name="Haas F.B."/>
            <person name="Vanderstraeten L."/>
            <person name="Becker D."/>
            <person name="Lang D."/>
            <person name="Vosolsobe S."/>
            <person name="Rombauts S."/>
            <person name="Wilhelmsson P.K.I."/>
            <person name="Janitza P."/>
            <person name="Kern R."/>
            <person name="Heyl A."/>
            <person name="Rumpler F."/>
            <person name="Villalobos L.I.A.C."/>
            <person name="Clay J.M."/>
            <person name="Skokan R."/>
            <person name="Toyoda A."/>
            <person name="Suzuki Y."/>
            <person name="Kagoshima H."/>
            <person name="Schijlen E."/>
            <person name="Tajeshwar N."/>
            <person name="Catarino B."/>
            <person name="Hetherington A.J."/>
            <person name="Saltykova A."/>
            <person name="Bonnot C."/>
            <person name="Breuninger H."/>
            <person name="Symeonidi A."/>
            <person name="Radhakrishnan G.V."/>
            <person name="Van Nieuwerburgh F."/>
            <person name="Deforce D."/>
            <person name="Chang C."/>
            <person name="Karol K.G."/>
            <person name="Hedrich R."/>
            <person name="Ulvskov P."/>
            <person name="Glockner G."/>
            <person name="Delwiche C.F."/>
            <person name="Petrasek J."/>
            <person name="Van de Peer Y."/>
            <person name="Friml J."/>
            <person name="Beilby M."/>
            <person name="Dolan L."/>
            <person name="Kohara Y."/>
            <person name="Sugano S."/>
            <person name="Fujiyama A."/>
            <person name="Delaux P.-M."/>
            <person name="Quint M."/>
            <person name="TheiBen G."/>
            <person name="Hagemann M."/>
            <person name="Harholt J."/>
            <person name="Dunand C."/>
            <person name="Zachgo S."/>
            <person name="Langdale J."/>
            <person name="Maumus F."/>
            <person name="Straeten D.V.D."/>
            <person name="Gould S.B."/>
            <person name="Rensing S.A."/>
        </authorList>
    </citation>
    <scope>NUCLEOTIDE SEQUENCE [LARGE SCALE GENOMIC DNA]</scope>
    <source>
        <strain evidence="1 2">S276</strain>
    </source>
</reference>
<keyword evidence="2" id="KW-1185">Reference proteome</keyword>
<protein>
    <submittedName>
        <fullName evidence="1">Uncharacterized protein</fullName>
    </submittedName>
</protein>
<dbReference type="Gramene" id="GBG71215">
    <property type="protein sequence ID" value="GBG71215"/>
    <property type="gene ID" value="CBR_g8518"/>
</dbReference>
<name>A0A388KMF4_CHABU</name>
<gene>
    <name evidence="1" type="ORF">CBR_g8518</name>
</gene>
<evidence type="ECO:0000313" key="2">
    <source>
        <dbReference type="Proteomes" id="UP000265515"/>
    </source>
</evidence>
<organism evidence="1 2">
    <name type="scientific">Chara braunii</name>
    <name type="common">Braun's stonewort</name>
    <dbReference type="NCBI Taxonomy" id="69332"/>
    <lineage>
        <taxon>Eukaryota</taxon>
        <taxon>Viridiplantae</taxon>
        <taxon>Streptophyta</taxon>
        <taxon>Charophyceae</taxon>
        <taxon>Charales</taxon>
        <taxon>Characeae</taxon>
        <taxon>Chara</taxon>
    </lineage>
</organism>
<dbReference type="Proteomes" id="UP000265515">
    <property type="component" value="Unassembled WGS sequence"/>
</dbReference>
<accession>A0A388KMF4</accession>
<proteinExistence type="predicted"/>
<dbReference type="AlphaFoldDB" id="A0A388KMF4"/>